<keyword evidence="2" id="KW-1185">Reference proteome</keyword>
<evidence type="ECO:0000313" key="2">
    <source>
        <dbReference type="Proteomes" id="UP000032142"/>
    </source>
</evidence>
<name>A0A0B0PBU9_GOSAR</name>
<dbReference type="EMBL" id="KN419709">
    <property type="protein sequence ID" value="KHG21814.1"/>
    <property type="molecule type" value="Genomic_DNA"/>
</dbReference>
<accession>A0A0B0PBU9</accession>
<dbReference type="Proteomes" id="UP000032142">
    <property type="component" value="Unassembled WGS sequence"/>
</dbReference>
<organism evidence="1 2">
    <name type="scientific">Gossypium arboreum</name>
    <name type="common">Tree cotton</name>
    <name type="synonym">Gossypium nanking</name>
    <dbReference type="NCBI Taxonomy" id="29729"/>
    <lineage>
        <taxon>Eukaryota</taxon>
        <taxon>Viridiplantae</taxon>
        <taxon>Streptophyta</taxon>
        <taxon>Embryophyta</taxon>
        <taxon>Tracheophyta</taxon>
        <taxon>Spermatophyta</taxon>
        <taxon>Magnoliopsida</taxon>
        <taxon>eudicotyledons</taxon>
        <taxon>Gunneridae</taxon>
        <taxon>Pentapetalae</taxon>
        <taxon>rosids</taxon>
        <taxon>malvids</taxon>
        <taxon>Malvales</taxon>
        <taxon>Malvaceae</taxon>
        <taxon>Malvoideae</taxon>
        <taxon>Gossypium</taxon>
    </lineage>
</organism>
<proteinExistence type="predicted"/>
<protein>
    <submittedName>
        <fullName evidence="1">Uncharacterized protein</fullName>
    </submittedName>
</protein>
<sequence length="14" mass="1711">MQNHHHLSLQCLHI</sequence>
<reference evidence="2" key="1">
    <citation type="submission" date="2014-09" db="EMBL/GenBank/DDBJ databases">
        <authorList>
            <person name="Mudge J."/>
            <person name="Ramaraj T."/>
            <person name="Lindquist I.E."/>
            <person name="Bharti A.K."/>
            <person name="Sundararajan A."/>
            <person name="Cameron C.T."/>
            <person name="Woodward J.E."/>
            <person name="May G.D."/>
            <person name="Brubaker C."/>
            <person name="Broadhvest J."/>
            <person name="Wilkins T.A."/>
        </authorList>
    </citation>
    <scope>NUCLEOTIDE SEQUENCE</scope>
    <source>
        <strain evidence="2">cv. AKA8401</strain>
    </source>
</reference>
<gene>
    <name evidence="1" type="ORF">F383_27067</name>
</gene>
<evidence type="ECO:0000313" key="1">
    <source>
        <dbReference type="EMBL" id="KHG21814.1"/>
    </source>
</evidence>